<dbReference type="SUPFAM" id="SSF53098">
    <property type="entry name" value="Ribonuclease H-like"/>
    <property type="match status" value="1"/>
</dbReference>
<dbReference type="GO" id="GO:0003676">
    <property type="term" value="F:nucleic acid binding"/>
    <property type="evidence" value="ECO:0007669"/>
    <property type="project" value="InterPro"/>
</dbReference>
<accession>A0A6A4XD02</accession>
<dbReference type="AlphaFoldDB" id="A0A6A4XD02"/>
<organism evidence="2">
    <name type="scientific">Aphanomyces stellatus</name>
    <dbReference type="NCBI Taxonomy" id="120398"/>
    <lineage>
        <taxon>Eukaryota</taxon>
        <taxon>Sar</taxon>
        <taxon>Stramenopiles</taxon>
        <taxon>Oomycota</taxon>
        <taxon>Saprolegniomycetes</taxon>
        <taxon>Saprolegniales</taxon>
        <taxon>Verrucalvaceae</taxon>
        <taxon>Aphanomyces</taxon>
    </lineage>
</organism>
<feature type="domain" description="Integrase catalytic" evidence="1">
    <location>
        <begin position="1"/>
        <end position="83"/>
    </location>
</feature>
<name>A0A6A4XD02_9STRA</name>
<evidence type="ECO:0000259" key="1">
    <source>
        <dbReference type="PROSITE" id="PS50994"/>
    </source>
</evidence>
<comment type="caution">
    <text evidence="2">The sequence shown here is derived from an EMBL/GenBank/DDBJ whole genome shotgun (WGS) entry which is preliminary data.</text>
</comment>
<dbReference type="PROSITE" id="PS50994">
    <property type="entry name" value="INTEGRASE"/>
    <property type="match status" value="1"/>
</dbReference>
<dbReference type="InterPro" id="IPR036397">
    <property type="entry name" value="RNaseH_sf"/>
</dbReference>
<sequence length="266" mass="29925">IAELQHVLGAHHHFTTARCPWANGTVESAMKTTLKTFRALLSEWLMQPEQWREIVSVVMLILNQSPSDTLGGRAPVFGMTGSPAMSPLDLIPIPGPIKVATLGELWEWRRDDLDAMRDALDKMHEEIAVAGDAKRKKGRGRKSMKKGVEMAQFDVGDFVLYMDVWSMIPSKLKVTWRGPAQVVKVTSGWVFEVENLVTGVLREAHSCRLKFYADESLNVDEELLQHVAHNADGHVIDKFIKCRYNPAATKHEVLVSWRGLQDIENS</sequence>
<dbReference type="EMBL" id="VJMH01007489">
    <property type="protein sequence ID" value="KAF0682739.1"/>
    <property type="molecule type" value="Genomic_DNA"/>
</dbReference>
<dbReference type="GO" id="GO:0015074">
    <property type="term" value="P:DNA integration"/>
    <property type="evidence" value="ECO:0007669"/>
    <property type="project" value="InterPro"/>
</dbReference>
<gene>
    <name evidence="2" type="ORF">As57867_025064</name>
</gene>
<dbReference type="Gene3D" id="3.30.420.10">
    <property type="entry name" value="Ribonuclease H-like superfamily/Ribonuclease H"/>
    <property type="match status" value="1"/>
</dbReference>
<proteinExistence type="predicted"/>
<dbReference type="InterPro" id="IPR001584">
    <property type="entry name" value="Integrase_cat-core"/>
</dbReference>
<evidence type="ECO:0000313" key="2">
    <source>
        <dbReference type="EMBL" id="KAF0682739.1"/>
    </source>
</evidence>
<dbReference type="InterPro" id="IPR012337">
    <property type="entry name" value="RNaseH-like_sf"/>
</dbReference>
<protein>
    <recommendedName>
        <fullName evidence="1">Integrase catalytic domain-containing protein</fullName>
    </recommendedName>
</protein>
<dbReference type="OrthoDB" id="78677at2759"/>
<feature type="non-terminal residue" evidence="2">
    <location>
        <position position="1"/>
    </location>
</feature>
<reference evidence="2" key="1">
    <citation type="submission" date="2019-06" db="EMBL/GenBank/DDBJ databases">
        <title>Genomics analysis of Aphanomyces spp. identifies a new class of oomycete effector associated with host adaptation.</title>
        <authorList>
            <person name="Gaulin E."/>
        </authorList>
    </citation>
    <scope>NUCLEOTIDE SEQUENCE</scope>
    <source>
        <strain evidence="2">CBS 578.67</strain>
    </source>
</reference>